<organism evidence="2 5">
    <name type="scientific">Pyrobaculum aerophilum</name>
    <dbReference type="NCBI Taxonomy" id="13773"/>
    <lineage>
        <taxon>Archaea</taxon>
        <taxon>Thermoproteota</taxon>
        <taxon>Thermoprotei</taxon>
        <taxon>Thermoproteales</taxon>
        <taxon>Thermoproteaceae</taxon>
        <taxon>Pyrobaculum</taxon>
    </lineage>
</organism>
<keyword evidence="1" id="KW-1133">Transmembrane helix</keyword>
<proteinExistence type="predicted"/>
<accession>A0A371QYS8</accession>
<sequence>MPSWATHRRLVALAWPQGLPKGDLYRGVIKGVVEPDVISDMLYVKKCGGRKCRWALAPPKHHELQISLVEYYYNLAQYYRARGDLYNAGRALGRALHYIQDGAVKTKKWLILNVHDSLEKEIEGLLNKMPEICRGVRAERSNNPIKALCHAYQQTAALLIRFRDEVVPPDDAVEFYKRGRRKKLALIAAGLVAAVIGLSTYAWLLLAGVVAAATAATWTPKEYILAMRGGYVCLKPKWGKAVMSC</sequence>
<evidence type="ECO:0000313" key="2">
    <source>
        <dbReference type="EMBL" id="RFA95854.1"/>
    </source>
</evidence>
<dbReference type="EMBL" id="NMUF01000002">
    <property type="protein sequence ID" value="RFB00250.1"/>
    <property type="molecule type" value="Genomic_DNA"/>
</dbReference>
<protein>
    <submittedName>
        <fullName evidence="2">Uncharacterized protein</fullName>
    </submittedName>
</protein>
<keyword evidence="1" id="KW-0812">Transmembrane</keyword>
<evidence type="ECO:0000313" key="5">
    <source>
        <dbReference type="Proteomes" id="UP000257123"/>
    </source>
</evidence>
<reference evidence="4 5" key="1">
    <citation type="submission" date="2017-07" db="EMBL/GenBank/DDBJ databases">
        <title>Draft genome sequence of aerobic hyperthermophilic archaea, Pyrobaculum aerophilum YKB31 and YKB32.</title>
        <authorList>
            <person name="Mochizuki T."/>
            <person name="Berliner A.J."/>
            <person name="Yoshida-Takashima Y."/>
            <person name="Takaki Y."/>
            <person name="Nunoura T."/>
            <person name="Takai K."/>
        </authorList>
    </citation>
    <scope>NUCLEOTIDE SEQUENCE [LARGE SCALE GENOMIC DNA]</scope>
    <source>
        <strain evidence="2 5">YKB31</strain>
        <strain evidence="3 4">YKB32</strain>
    </source>
</reference>
<dbReference type="Proteomes" id="UP000256877">
    <property type="component" value="Unassembled WGS sequence"/>
</dbReference>
<comment type="caution">
    <text evidence="2">The sequence shown here is derived from an EMBL/GenBank/DDBJ whole genome shotgun (WGS) entry which is preliminary data.</text>
</comment>
<evidence type="ECO:0000256" key="1">
    <source>
        <dbReference type="SAM" id="Phobius"/>
    </source>
</evidence>
<feature type="transmembrane region" description="Helical" evidence="1">
    <location>
        <begin position="184"/>
        <end position="213"/>
    </location>
</feature>
<dbReference type="InterPro" id="IPR008947">
    <property type="entry name" value="PLipase_C/P1_nuclease_dom_sf"/>
</dbReference>
<dbReference type="OrthoDB" id="28996at2157"/>
<dbReference type="AlphaFoldDB" id="A0A371QYS8"/>
<gene>
    <name evidence="2" type="ORF">CGL51_06870</name>
    <name evidence="3" type="ORF">CGL52_01315</name>
</gene>
<name>A0A371QYS8_9CREN</name>
<evidence type="ECO:0000313" key="3">
    <source>
        <dbReference type="EMBL" id="RFB00250.1"/>
    </source>
</evidence>
<dbReference type="EMBL" id="NMUE01000018">
    <property type="protein sequence ID" value="RFA95854.1"/>
    <property type="molecule type" value="Genomic_DNA"/>
</dbReference>
<dbReference type="Proteomes" id="UP000257123">
    <property type="component" value="Unassembled WGS sequence"/>
</dbReference>
<keyword evidence="1" id="KW-0472">Membrane</keyword>
<dbReference type="SUPFAM" id="SSF48537">
    <property type="entry name" value="Phospholipase C/P1 nuclease"/>
    <property type="match status" value="1"/>
</dbReference>
<evidence type="ECO:0000313" key="4">
    <source>
        <dbReference type="Proteomes" id="UP000256877"/>
    </source>
</evidence>
<dbReference type="RefSeq" id="WP_116421181.1">
    <property type="nucleotide sequence ID" value="NZ_NMUE01000018.1"/>
</dbReference>
<dbReference type="GO" id="GO:0016788">
    <property type="term" value="F:hydrolase activity, acting on ester bonds"/>
    <property type="evidence" value="ECO:0007669"/>
    <property type="project" value="InterPro"/>
</dbReference>
<dbReference type="Gene3D" id="1.10.575.10">
    <property type="entry name" value="P1 Nuclease"/>
    <property type="match status" value="1"/>
</dbReference>